<dbReference type="AlphaFoldDB" id="X1A3S9"/>
<gene>
    <name evidence="1" type="ORF">S01H4_25343</name>
</gene>
<proteinExistence type="predicted"/>
<reference evidence="1" key="1">
    <citation type="journal article" date="2014" name="Front. Microbiol.">
        <title>High frequency of phylogenetically diverse reductive dehalogenase-homologous genes in deep subseafloor sedimentary metagenomes.</title>
        <authorList>
            <person name="Kawai M."/>
            <person name="Futagami T."/>
            <person name="Toyoda A."/>
            <person name="Takaki Y."/>
            <person name="Nishi S."/>
            <person name="Hori S."/>
            <person name="Arai W."/>
            <person name="Tsubouchi T."/>
            <person name="Morono Y."/>
            <person name="Uchiyama I."/>
            <person name="Ito T."/>
            <person name="Fujiyama A."/>
            <person name="Inagaki F."/>
            <person name="Takami H."/>
        </authorList>
    </citation>
    <scope>NUCLEOTIDE SEQUENCE</scope>
    <source>
        <strain evidence="1">Expedition CK06-06</strain>
    </source>
</reference>
<dbReference type="EMBL" id="BART01012046">
    <property type="protein sequence ID" value="GAG76424.1"/>
    <property type="molecule type" value="Genomic_DNA"/>
</dbReference>
<protein>
    <submittedName>
        <fullName evidence="1">Uncharacterized protein</fullName>
    </submittedName>
</protein>
<feature type="non-terminal residue" evidence="1">
    <location>
        <position position="1"/>
    </location>
</feature>
<comment type="caution">
    <text evidence="1">The sequence shown here is derived from an EMBL/GenBank/DDBJ whole genome shotgun (WGS) entry which is preliminary data.</text>
</comment>
<accession>X1A3S9</accession>
<evidence type="ECO:0000313" key="1">
    <source>
        <dbReference type="EMBL" id="GAG76424.1"/>
    </source>
</evidence>
<sequence length="209" mass="23601">DDADLEVLMFERANIEYEEITTGDYTLGRLLEFDVIGVGCLAYDKNQDLKANFEVLKEYVRKGGYLVTLDFQQDSSWNQNFLPHPFTLFDQDPDADVGVVLADHDIFKNPNEITEGRHFGVGIWQPGGFSQDVPHEAKPPWESLVTDKQNGWSLVAGAPAGKGYVVFSSLEIVKGVNSNNKEVVEIVAEILQNFLFWRSFLIKKELSVR</sequence>
<organism evidence="1">
    <name type="scientific">marine sediment metagenome</name>
    <dbReference type="NCBI Taxonomy" id="412755"/>
    <lineage>
        <taxon>unclassified sequences</taxon>
        <taxon>metagenomes</taxon>
        <taxon>ecological metagenomes</taxon>
    </lineage>
</organism>
<name>X1A3S9_9ZZZZ</name>